<organism evidence="2 3">
    <name type="scientific">Pilibacter termitis</name>
    <dbReference type="NCBI Taxonomy" id="263852"/>
    <lineage>
        <taxon>Bacteria</taxon>
        <taxon>Bacillati</taxon>
        <taxon>Bacillota</taxon>
        <taxon>Bacilli</taxon>
        <taxon>Lactobacillales</taxon>
        <taxon>Enterococcaceae</taxon>
        <taxon>Pilibacter</taxon>
    </lineage>
</organism>
<gene>
    <name evidence="2" type="ORF">SAMN02745116_00535</name>
</gene>
<protein>
    <submittedName>
        <fullName evidence="2">Uncharacterized protein</fullName>
    </submittedName>
</protein>
<proteinExistence type="predicted"/>
<name>A0A1T4L483_9ENTE</name>
<evidence type="ECO:0000313" key="2">
    <source>
        <dbReference type="EMBL" id="SJZ49529.1"/>
    </source>
</evidence>
<evidence type="ECO:0000313" key="3">
    <source>
        <dbReference type="Proteomes" id="UP000190328"/>
    </source>
</evidence>
<keyword evidence="1" id="KW-0175">Coiled coil</keyword>
<dbReference type="Proteomes" id="UP000190328">
    <property type="component" value="Unassembled WGS sequence"/>
</dbReference>
<sequence>MAGKETFRQIPRRIFYHDEVIRLDSNCRLLYLVVSITANTAGITATNTLKLINETKLSKEEIRRCIAVMNGTGLFEYDEETGEFFTPITIKQGNTSSDKNTKGLLNELLMVQSYTVLTKALECVRKHWAGLTQTPKDSSESKVKACEKRQTEINELLERVEKYRASLKRLEDERAKGEVARV</sequence>
<accession>A0A1T4L483</accession>
<dbReference type="STRING" id="263852.SAMN02745116_00535"/>
<dbReference type="AlphaFoldDB" id="A0A1T4L483"/>
<reference evidence="3" key="1">
    <citation type="submission" date="2017-02" db="EMBL/GenBank/DDBJ databases">
        <authorList>
            <person name="Varghese N."/>
            <person name="Submissions S."/>
        </authorList>
    </citation>
    <scope>NUCLEOTIDE SEQUENCE [LARGE SCALE GENOMIC DNA]</scope>
    <source>
        <strain evidence="3">ATCC BAA-1030</strain>
    </source>
</reference>
<keyword evidence="3" id="KW-1185">Reference proteome</keyword>
<evidence type="ECO:0000256" key="1">
    <source>
        <dbReference type="SAM" id="Coils"/>
    </source>
</evidence>
<dbReference type="EMBL" id="FUXI01000004">
    <property type="protein sequence ID" value="SJZ49529.1"/>
    <property type="molecule type" value="Genomic_DNA"/>
</dbReference>
<feature type="coiled-coil region" evidence="1">
    <location>
        <begin position="146"/>
        <end position="180"/>
    </location>
</feature>
<dbReference type="RefSeq" id="WP_078806493.1">
    <property type="nucleotide sequence ID" value="NZ_FUXI01000004.1"/>
</dbReference>